<protein>
    <submittedName>
        <fullName evidence="3">Acyltransferase</fullName>
    </submittedName>
</protein>
<dbReference type="GO" id="GO:0016746">
    <property type="term" value="F:acyltransferase activity"/>
    <property type="evidence" value="ECO:0007669"/>
    <property type="project" value="UniProtKB-KW"/>
</dbReference>
<accession>A0ABT2K7F6</accession>
<dbReference type="InterPro" id="IPR050879">
    <property type="entry name" value="Acyltransferase_3"/>
</dbReference>
<organism evidence="3 4">
    <name type="scientific">Paracoccus maritimus</name>
    <dbReference type="NCBI Taxonomy" id="2933292"/>
    <lineage>
        <taxon>Bacteria</taxon>
        <taxon>Pseudomonadati</taxon>
        <taxon>Pseudomonadota</taxon>
        <taxon>Alphaproteobacteria</taxon>
        <taxon>Rhodobacterales</taxon>
        <taxon>Paracoccaceae</taxon>
        <taxon>Paracoccus</taxon>
    </lineage>
</organism>
<dbReference type="EMBL" id="JANAVZ010000003">
    <property type="protein sequence ID" value="MCT4332437.1"/>
    <property type="molecule type" value="Genomic_DNA"/>
</dbReference>
<comment type="caution">
    <text evidence="3">The sequence shown here is derived from an EMBL/GenBank/DDBJ whole genome shotgun (WGS) entry which is preliminary data.</text>
</comment>
<feature type="transmembrane region" description="Helical" evidence="1">
    <location>
        <begin position="36"/>
        <end position="55"/>
    </location>
</feature>
<dbReference type="RefSeq" id="WP_260276338.1">
    <property type="nucleotide sequence ID" value="NZ_JANAVZ010000003.1"/>
</dbReference>
<keyword evidence="4" id="KW-1185">Reference proteome</keyword>
<evidence type="ECO:0000256" key="1">
    <source>
        <dbReference type="SAM" id="Phobius"/>
    </source>
</evidence>
<dbReference type="PANTHER" id="PTHR23028">
    <property type="entry name" value="ACETYLTRANSFERASE"/>
    <property type="match status" value="1"/>
</dbReference>
<evidence type="ECO:0000313" key="4">
    <source>
        <dbReference type="Proteomes" id="UP001320702"/>
    </source>
</evidence>
<evidence type="ECO:0000313" key="3">
    <source>
        <dbReference type="EMBL" id="MCT4332437.1"/>
    </source>
</evidence>
<name>A0ABT2K7F6_9RHOB</name>
<feature type="transmembrane region" description="Helical" evidence="1">
    <location>
        <begin position="285"/>
        <end position="304"/>
    </location>
</feature>
<dbReference type="PANTHER" id="PTHR23028:SF53">
    <property type="entry name" value="ACYL_TRANSF_3 DOMAIN-CONTAINING PROTEIN"/>
    <property type="match status" value="1"/>
</dbReference>
<reference evidence="3 4" key="1">
    <citation type="submission" date="2022-04" db="EMBL/GenBank/DDBJ databases">
        <title>Paracoccus sp. YLB-12 draft genome sequence.</title>
        <authorList>
            <person name="Yu L."/>
        </authorList>
    </citation>
    <scope>NUCLEOTIDE SEQUENCE [LARGE SCALE GENOMIC DNA]</scope>
    <source>
        <strain evidence="3 4">YLB-12</strain>
    </source>
</reference>
<dbReference type="InterPro" id="IPR002656">
    <property type="entry name" value="Acyl_transf_3_dom"/>
</dbReference>
<feature type="transmembrane region" description="Helical" evidence="1">
    <location>
        <begin position="316"/>
        <end position="335"/>
    </location>
</feature>
<feature type="transmembrane region" description="Helical" evidence="1">
    <location>
        <begin position="252"/>
        <end position="273"/>
    </location>
</feature>
<keyword evidence="1" id="KW-0472">Membrane</keyword>
<proteinExistence type="predicted"/>
<keyword evidence="3" id="KW-0012">Acyltransferase</keyword>
<feature type="transmembrane region" description="Helical" evidence="1">
    <location>
        <begin position="130"/>
        <end position="149"/>
    </location>
</feature>
<feature type="transmembrane region" description="Helical" evidence="1">
    <location>
        <begin position="76"/>
        <end position="96"/>
    </location>
</feature>
<evidence type="ECO:0000259" key="2">
    <source>
        <dbReference type="Pfam" id="PF01757"/>
    </source>
</evidence>
<sequence length="360" mass="40896">MVRSGYLPSLDGLRAASILLVLVGHAEISSRSPGGFGVTVFFFLSGYLITTLLLREQHRYGTISMRQFYLRRVLRLMPPLVLTLAAAMLLSAVGLARGQLDLGTLTSQLLFYFNYYAQVAAPQLVEGLGILWSLSVEEHFYLIWPAIFVALMRNTIRIRHLVLLLAIILAWRCYRVIGWGDPEWKIYFSTDTRFDSLLYGCILAIVQQRYPDFDRRFRSGPAMYAILALSLGVLLFTLAYRDEMFRSTLRYSLQGIALMPIFHFAVNCPDALVFRPLNWAIIRRIGVWSYTMYLSHYVIMYALAANDVAAFGSLSILLWSLLLSCLWSALVFELAEKPLMPWRRRLSVHPGSMPQGAAAD</sequence>
<dbReference type="Proteomes" id="UP001320702">
    <property type="component" value="Unassembled WGS sequence"/>
</dbReference>
<keyword evidence="3" id="KW-0808">Transferase</keyword>
<keyword evidence="1" id="KW-0812">Transmembrane</keyword>
<feature type="transmembrane region" description="Helical" evidence="1">
    <location>
        <begin position="161"/>
        <end position="180"/>
    </location>
</feature>
<feature type="domain" description="Acyltransferase 3" evidence="2">
    <location>
        <begin position="8"/>
        <end position="331"/>
    </location>
</feature>
<gene>
    <name evidence="3" type="ORF">MU516_06100</name>
</gene>
<keyword evidence="1" id="KW-1133">Transmembrane helix</keyword>
<feature type="transmembrane region" description="Helical" evidence="1">
    <location>
        <begin position="222"/>
        <end position="240"/>
    </location>
</feature>
<dbReference type="Pfam" id="PF01757">
    <property type="entry name" value="Acyl_transf_3"/>
    <property type="match status" value="1"/>
</dbReference>